<accession>A0A0A9BFI2</accession>
<protein>
    <submittedName>
        <fullName evidence="1">Uncharacterized protein</fullName>
    </submittedName>
</protein>
<proteinExistence type="predicted"/>
<reference evidence="1" key="2">
    <citation type="journal article" date="2015" name="Data Brief">
        <title>Shoot transcriptome of the giant reed, Arundo donax.</title>
        <authorList>
            <person name="Barrero R.A."/>
            <person name="Guerrero F.D."/>
            <person name="Moolhuijzen P."/>
            <person name="Goolsby J.A."/>
            <person name="Tidwell J."/>
            <person name="Bellgard S.E."/>
            <person name="Bellgard M.I."/>
        </authorList>
    </citation>
    <scope>NUCLEOTIDE SEQUENCE</scope>
    <source>
        <tissue evidence="1">Shoot tissue taken approximately 20 cm above the soil surface</tissue>
    </source>
</reference>
<reference evidence="1" key="1">
    <citation type="submission" date="2014-09" db="EMBL/GenBank/DDBJ databases">
        <authorList>
            <person name="Magalhaes I.L.F."/>
            <person name="Oliveira U."/>
            <person name="Santos F.R."/>
            <person name="Vidigal T.H.D.A."/>
            <person name="Brescovit A.D."/>
            <person name="Santos A.J."/>
        </authorList>
    </citation>
    <scope>NUCLEOTIDE SEQUENCE</scope>
    <source>
        <tissue evidence="1">Shoot tissue taken approximately 20 cm above the soil surface</tissue>
    </source>
</reference>
<sequence length="27" mass="3338">MVIFLFDRIVAPLRTDPQQHICRFHQR</sequence>
<name>A0A0A9BFI2_ARUDO</name>
<dbReference type="AlphaFoldDB" id="A0A0A9BFI2"/>
<dbReference type="EMBL" id="GBRH01237900">
    <property type="protein sequence ID" value="JAD59995.1"/>
    <property type="molecule type" value="Transcribed_RNA"/>
</dbReference>
<organism evidence="1">
    <name type="scientific">Arundo donax</name>
    <name type="common">Giant reed</name>
    <name type="synonym">Donax arundinaceus</name>
    <dbReference type="NCBI Taxonomy" id="35708"/>
    <lineage>
        <taxon>Eukaryota</taxon>
        <taxon>Viridiplantae</taxon>
        <taxon>Streptophyta</taxon>
        <taxon>Embryophyta</taxon>
        <taxon>Tracheophyta</taxon>
        <taxon>Spermatophyta</taxon>
        <taxon>Magnoliopsida</taxon>
        <taxon>Liliopsida</taxon>
        <taxon>Poales</taxon>
        <taxon>Poaceae</taxon>
        <taxon>PACMAD clade</taxon>
        <taxon>Arundinoideae</taxon>
        <taxon>Arundineae</taxon>
        <taxon>Arundo</taxon>
    </lineage>
</organism>
<evidence type="ECO:0000313" key="1">
    <source>
        <dbReference type="EMBL" id="JAD59995.1"/>
    </source>
</evidence>